<sequence length="65" mass="7073">MTLTVNGERVALRARTLAEALEELGYGEERIATALNETFVPAVARETTMLEDGDRLEIVAPRQGG</sequence>
<dbReference type="STRING" id="440168.SAMN04487974_12234"/>
<dbReference type="InterPro" id="IPR003749">
    <property type="entry name" value="ThiS/MoaD-like"/>
</dbReference>
<evidence type="ECO:0000313" key="2">
    <source>
        <dbReference type="Proteomes" id="UP000199495"/>
    </source>
</evidence>
<proteinExistence type="predicted"/>
<evidence type="ECO:0000313" key="1">
    <source>
        <dbReference type="EMBL" id="SDH11621.1"/>
    </source>
</evidence>
<protein>
    <submittedName>
        <fullName evidence="1">Sulfur carrier protein</fullName>
    </submittedName>
</protein>
<dbReference type="PANTHER" id="PTHR34472">
    <property type="entry name" value="SULFUR CARRIER PROTEIN THIS"/>
    <property type="match status" value="1"/>
</dbReference>
<dbReference type="InterPro" id="IPR010035">
    <property type="entry name" value="Thi_S"/>
</dbReference>
<accession>A0A1G7ZSG4</accession>
<dbReference type="EMBL" id="FNCS01000022">
    <property type="protein sequence ID" value="SDH11621.1"/>
    <property type="molecule type" value="Genomic_DNA"/>
</dbReference>
<dbReference type="CDD" id="cd00565">
    <property type="entry name" value="Ubl_ThiS"/>
    <property type="match status" value="1"/>
</dbReference>
<keyword evidence="2" id="KW-1185">Reference proteome</keyword>
<dbReference type="InterPro" id="IPR016155">
    <property type="entry name" value="Mopterin_synth/thiamin_S_b"/>
</dbReference>
<reference evidence="1 2" key="1">
    <citation type="submission" date="2016-10" db="EMBL/GenBank/DDBJ databases">
        <authorList>
            <person name="de Groot N.N."/>
        </authorList>
    </citation>
    <scope>NUCLEOTIDE SEQUENCE [LARGE SCALE GENOMIC DNA]</scope>
    <source>
        <strain evidence="1 2">CGMCC 1.10267</strain>
    </source>
</reference>
<dbReference type="SUPFAM" id="SSF54285">
    <property type="entry name" value="MoaD/ThiS"/>
    <property type="match status" value="1"/>
</dbReference>
<name>A0A1G7ZSG4_9HYPH</name>
<dbReference type="OrthoDB" id="197113at2"/>
<dbReference type="Pfam" id="PF02597">
    <property type="entry name" value="ThiS"/>
    <property type="match status" value="1"/>
</dbReference>
<dbReference type="RefSeq" id="WP_090599329.1">
    <property type="nucleotide sequence ID" value="NZ_FNCS01000022.1"/>
</dbReference>
<dbReference type="Proteomes" id="UP000199495">
    <property type="component" value="Unassembled WGS sequence"/>
</dbReference>
<organism evidence="1 2">
    <name type="scientific">Pelagibacterium luteolum</name>
    <dbReference type="NCBI Taxonomy" id="440168"/>
    <lineage>
        <taxon>Bacteria</taxon>
        <taxon>Pseudomonadati</taxon>
        <taxon>Pseudomonadota</taxon>
        <taxon>Alphaproteobacteria</taxon>
        <taxon>Hyphomicrobiales</taxon>
        <taxon>Devosiaceae</taxon>
        <taxon>Pelagibacterium</taxon>
    </lineage>
</organism>
<dbReference type="PANTHER" id="PTHR34472:SF1">
    <property type="entry name" value="SULFUR CARRIER PROTEIN THIS"/>
    <property type="match status" value="1"/>
</dbReference>
<gene>
    <name evidence="1" type="ORF">SAMN04487974_12234</name>
</gene>
<dbReference type="NCBIfam" id="TIGR01683">
    <property type="entry name" value="thiS"/>
    <property type="match status" value="1"/>
</dbReference>
<dbReference type="InterPro" id="IPR012675">
    <property type="entry name" value="Beta-grasp_dom_sf"/>
</dbReference>
<dbReference type="Gene3D" id="3.10.20.30">
    <property type="match status" value="1"/>
</dbReference>
<dbReference type="AlphaFoldDB" id="A0A1G7ZSG4"/>